<dbReference type="OrthoDB" id="4315389at2"/>
<evidence type="ECO:0000256" key="1">
    <source>
        <dbReference type="ARBA" id="ARBA00002286"/>
    </source>
</evidence>
<proteinExistence type="predicted"/>
<keyword evidence="7" id="KW-1185">Reference proteome</keyword>
<evidence type="ECO:0000256" key="4">
    <source>
        <dbReference type="ARBA" id="ARBA00023172"/>
    </source>
</evidence>
<evidence type="ECO:0000256" key="3">
    <source>
        <dbReference type="ARBA" id="ARBA00023125"/>
    </source>
</evidence>
<dbReference type="PANTHER" id="PTHR35528">
    <property type="entry name" value="BLL1675 PROTEIN"/>
    <property type="match status" value="1"/>
</dbReference>
<dbReference type="GO" id="GO:0006310">
    <property type="term" value="P:DNA recombination"/>
    <property type="evidence" value="ECO:0007669"/>
    <property type="project" value="UniProtKB-KW"/>
</dbReference>
<dbReference type="Gene3D" id="3.30.420.10">
    <property type="entry name" value="Ribonuclease H-like superfamily/Ribonuclease H"/>
    <property type="match status" value="1"/>
</dbReference>
<dbReference type="Proteomes" id="UP000198703">
    <property type="component" value="Unassembled WGS sequence"/>
</dbReference>
<keyword evidence="3" id="KW-0238">DNA-binding</keyword>
<sequence length="230" mass="26721">MTDAHSRPRLKGHRFPHEIIAQAVRLYLRFNLSLRDVEELLAERGVVVSYETIRKWVARFAPQFAAAVRRARPAPNDQWHLHEMVIRIHGETHWLWRAVDAGGEVLDMLVQSRRNAKAAERFLRKLIQRWGRPRVIVTDKLGSYASAIGDLAPGLEHRRHKGINNRVEASHRHTRRREKALGRFKSPGQAQQLLSAHDQFAVPFRPKRHRLSARSNCNEFLQTWGCSQCF</sequence>
<evidence type="ECO:0000256" key="2">
    <source>
        <dbReference type="ARBA" id="ARBA00022578"/>
    </source>
</evidence>
<dbReference type="PANTHER" id="PTHR35528:SF3">
    <property type="entry name" value="BLL1675 PROTEIN"/>
    <property type="match status" value="1"/>
</dbReference>
<comment type="function">
    <text evidence="1">Involved in the transposition of the insertion sequence.</text>
</comment>
<dbReference type="RefSeq" id="WP_093256683.1">
    <property type="nucleotide sequence ID" value="NZ_FNQM01000038.1"/>
</dbReference>
<dbReference type="InterPro" id="IPR036397">
    <property type="entry name" value="RNaseH_sf"/>
</dbReference>
<evidence type="ECO:0000313" key="7">
    <source>
        <dbReference type="Proteomes" id="UP000198703"/>
    </source>
</evidence>
<dbReference type="InterPro" id="IPR052183">
    <property type="entry name" value="IS_Transposase"/>
</dbReference>
<dbReference type="InterPro" id="IPR012337">
    <property type="entry name" value="RNaseH-like_sf"/>
</dbReference>
<dbReference type="AlphaFoldDB" id="A0A1H4G834"/>
<organism evidence="6 7">
    <name type="scientific">Rubrimonas cliftonensis</name>
    <dbReference type="NCBI Taxonomy" id="89524"/>
    <lineage>
        <taxon>Bacteria</taxon>
        <taxon>Pseudomonadati</taxon>
        <taxon>Pseudomonadota</taxon>
        <taxon>Alphaproteobacteria</taxon>
        <taxon>Rhodobacterales</taxon>
        <taxon>Paracoccaceae</taxon>
        <taxon>Rubrimonas</taxon>
    </lineage>
</organism>
<dbReference type="GO" id="GO:0032196">
    <property type="term" value="P:transposition"/>
    <property type="evidence" value="ECO:0007669"/>
    <property type="project" value="UniProtKB-KW"/>
</dbReference>
<protein>
    <submittedName>
        <fullName evidence="6">Putative transposase</fullName>
    </submittedName>
</protein>
<dbReference type="EMBL" id="FNQM01000038">
    <property type="protein sequence ID" value="SEB04842.1"/>
    <property type="molecule type" value="Genomic_DNA"/>
</dbReference>
<accession>A0A1H4G834</accession>
<dbReference type="InterPro" id="IPR047930">
    <property type="entry name" value="Transpos_IS6"/>
</dbReference>
<dbReference type="Pfam" id="PF13610">
    <property type="entry name" value="DDE_Tnp_IS240"/>
    <property type="match status" value="1"/>
</dbReference>
<evidence type="ECO:0000259" key="5">
    <source>
        <dbReference type="Pfam" id="PF13610"/>
    </source>
</evidence>
<dbReference type="STRING" id="89524.SAMN05444370_13816"/>
<dbReference type="NCBIfam" id="NF033587">
    <property type="entry name" value="transpos_IS6"/>
    <property type="match status" value="1"/>
</dbReference>
<dbReference type="InterPro" id="IPR032874">
    <property type="entry name" value="DDE_dom"/>
</dbReference>
<reference evidence="6 7" key="1">
    <citation type="submission" date="2016-10" db="EMBL/GenBank/DDBJ databases">
        <authorList>
            <person name="de Groot N.N."/>
        </authorList>
    </citation>
    <scope>NUCLEOTIDE SEQUENCE [LARGE SCALE GENOMIC DNA]</scope>
    <source>
        <strain evidence="6 7">DSM 15345</strain>
    </source>
</reference>
<name>A0A1H4G834_9RHOB</name>
<gene>
    <name evidence="6" type="ORF">SAMN05444370_13816</name>
</gene>
<dbReference type="SUPFAM" id="SSF53098">
    <property type="entry name" value="Ribonuclease H-like"/>
    <property type="match status" value="1"/>
</dbReference>
<keyword evidence="4" id="KW-0233">DNA recombination</keyword>
<evidence type="ECO:0000313" key="6">
    <source>
        <dbReference type="EMBL" id="SEB04842.1"/>
    </source>
</evidence>
<keyword evidence="2" id="KW-0815">Transposition</keyword>
<feature type="domain" description="DDE" evidence="5">
    <location>
        <begin position="77"/>
        <end position="200"/>
    </location>
</feature>
<dbReference type="GO" id="GO:0003677">
    <property type="term" value="F:DNA binding"/>
    <property type="evidence" value="ECO:0007669"/>
    <property type="project" value="UniProtKB-KW"/>
</dbReference>